<comment type="caution">
    <text evidence="2">The sequence shown here is derived from an EMBL/GenBank/DDBJ whole genome shotgun (WGS) entry which is preliminary data.</text>
</comment>
<evidence type="ECO:0000256" key="1">
    <source>
        <dbReference type="SAM" id="MobiDB-lite"/>
    </source>
</evidence>
<feature type="compositionally biased region" description="Basic and acidic residues" evidence="1">
    <location>
        <begin position="213"/>
        <end position="225"/>
    </location>
</feature>
<feature type="region of interest" description="Disordered" evidence="1">
    <location>
        <begin position="1"/>
        <end position="26"/>
    </location>
</feature>
<reference evidence="2 3" key="1">
    <citation type="submission" date="2024-07" db="EMBL/GenBank/DDBJ databases">
        <title>Whole genome sequencing of Prodigiosin pigment-producing Streptomyces salinarius isolated from rhizosphere soil of Arachis hypogaea.</title>
        <authorList>
            <person name="Vidhya A."/>
            <person name="Ramya S."/>
        </authorList>
    </citation>
    <scope>NUCLEOTIDE SEQUENCE [LARGE SCALE GENOMIC DNA]</scope>
    <source>
        <strain evidence="2 3">VRMG2420</strain>
    </source>
</reference>
<proteinExistence type="predicted"/>
<organism evidence="2 3">
    <name type="scientific">Streptomyces salinarius</name>
    <dbReference type="NCBI Taxonomy" id="2762598"/>
    <lineage>
        <taxon>Bacteria</taxon>
        <taxon>Bacillati</taxon>
        <taxon>Actinomycetota</taxon>
        <taxon>Actinomycetes</taxon>
        <taxon>Kitasatosporales</taxon>
        <taxon>Streptomycetaceae</taxon>
        <taxon>Streptomyces</taxon>
    </lineage>
</organism>
<dbReference type="RefSeq" id="WP_399593309.1">
    <property type="nucleotide sequence ID" value="NZ_JBITPR010000043.1"/>
</dbReference>
<dbReference type="EMBL" id="JBITPR010000043">
    <property type="protein sequence ID" value="MFI7872720.1"/>
    <property type="molecule type" value="Genomic_DNA"/>
</dbReference>
<feature type="region of interest" description="Disordered" evidence="1">
    <location>
        <begin position="171"/>
        <end position="246"/>
    </location>
</feature>
<accession>A0ABW8BCL2</accession>
<dbReference type="Proteomes" id="UP001614264">
    <property type="component" value="Unassembled WGS sequence"/>
</dbReference>
<protein>
    <submittedName>
        <fullName evidence="2">Tetratricopeptide repeat protein</fullName>
    </submittedName>
</protein>
<evidence type="ECO:0000313" key="3">
    <source>
        <dbReference type="Proteomes" id="UP001614264"/>
    </source>
</evidence>
<sequence>MPRFSRSENKRRRNQAAREQAPASGLKPIEVHVTADGRATVGGLPVVAGAGESVQSAVLDYLHRLVLATGHAVAATVHDERIGYLTPVRVEADGSSAFAGEPVPLPRDVMAAARAVAEEHVSERAQAVGAPAAAAVPDEHLVVREQPSTMPLRAVAAAAQPVRDKSTRALRAVPDPAPGAPLPAAREPERGPATAPVPAAEAKPDPRPGAARGETRPEVRPEVRSEAVPSGRTVPADPAPADVRSPSLLAEPVQRINEAVRMGRIESAAAMAEQTIASAVQRLGAEHPEVLQLRELAAYIAYLAGDAHRSFVLSMALARVRRGSDDEGAFGNVMSAAAAWRALRDPALGLALGHELIALWDAMAAAGGAAAADPSQLEAARARMGRLADRARGVGEGRSETEGPRAQGR</sequence>
<keyword evidence="3" id="KW-1185">Reference proteome</keyword>
<feature type="region of interest" description="Disordered" evidence="1">
    <location>
        <begin position="389"/>
        <end position="409"/>
    </location>
</feature>
<name>A0ABW8BCL2_9ACTN</name>
<evidence type="ECO:0000313" key="2">
    <source>
        <dbReference type="EMBL" id="MFI7872720.1"/>
    </source>
</evidence>
<feature type="compositionally biased region" description="Basic and acidic residues" evidence="1">
    <location>
        <begin position="389"/>
        <end position="403"/>
    </location>
</feature>
<gene>
    <name evidence="2" type="ORF">AB4829_19245</name>
</gene>